<dbReference type="GO" id="GO:0051301">
    <property type="term" value="P:cell division"/>
    <property type="evidence" value="ECO:0007669"/>
    <property type="project" value="UniProtKB-KW"/>
</dbReference>
<name>A0A3B1DCW9_9ZZZZ</name>
<keyword evidence="1" id="KW-0131">Cell cycle</keyword>
<proteinExistence type="predicted"/>
<evidence type="ECO:0000313" key="1">
    <source>
        <dbReference type="EMBL" id="VAX29555.1"/>
    </source>
</evidence>
<dbReference type="SUPFAM" id="SSF82657">
    <property type="entry name" value="BolA-like"/>
    <property type="match status" value="1"/>
</dbReference>
<accession>A0A3B1DCW9</accession>
<dbReference type="PANTHER" id="PTHR46230">
    <property type="match status" value="1"/>
</dbReference>
<protein>
    <submittedName>
        <fullName evidence="1">Cell division protein BolA</fullName>
    </submittedName>
</protein>
<dbReference type="AlphaFoldDB" id="A0A3B1DCW9"/>
<dbReference type="PANTHER" id="PTHR46230:SF3">
    <property type="entry name" value="SUFE-LIKE PROTEIN 1, CHLOROPLASTIC_MITOCHONDRIAL"/>
    <property type="match status" value="1"/>
</dbReference>
<gene>
    <name evidence="1" type="ORF">MNBD_NITROSPIRAE01-1341</name>
</gene>
<dbReference type="InterPro" id="IPR036065">
    <property type="entry name" value="BolA-like_sf"/>
</dbReference>
<dbReference type="Pfam" id="PF01722">
    <property type="entry name" value="BolA"/>
    <property type="match status" value="1"/>
</dbReference>
<sequence length="93" mass="10286">MMSTEATKEKILNRMKDVLLATELDVIDESWKHAGHAGAGGGGHFILHLVSEKFEGVSLLDRNRMVFDALKEEMQAEIHALVIKAKSPGETQK</sequence>
<dbReference type="InterPro" id="IPR002634">
    <property type="entry name" value="BolA"/>
</dbReference>
<dbReference type="PIRSF" id="PIRSF003113">
    <property type="entry name" value="BolA"/>
    <property type="match status" value="1"/>
</dbReference>
<dbReference type="GO" id="GO:0009507">
    <property type="term" value="C:chloroplast"/>
    <property type="evidence" value="ECO:0007669"/>
    <property type="project" value="TreeGrafter"/>
</dbReference>
<reference evidence="1" key="1">
    <citation type="submission" date="2018-06" db="EMBL/GenBank/DDBJ databases">
        <authorList>
            <person name="Zhirakovskaya E."/>
        </authorList>
    </citation>
    <scope>NUCLEOTIDE SEQUENCE</scope>
</reference>
<keyword evidence="1" id="KW-0132">Cell division</keyword>
<dbReference type="GO" id="GO:0016226">
    <property type="term" value="P:iron-sulfur cluster assembly"/>
    <property type="evidence" value="ECO:0007669"/>
    <property type="project" value="TreeGrafter"/>
</dbReference>
<organism evidence="1">
    <name type="scientific">hydrothermal vent metagenome</name>
    <dbReference type="NCBI Taxonomy" id="652676"/>
    <lineage>
        <taxon>unclassified sequences</taxon>
        <taxon>metagenomes</taxon>
        <taxon>ecological metagenomes</taxon>
    </lineage>
</organism>
<dbReference type="Gene3D" id="3.30.300.90">
    <property type="entry name" value="BolA-like"/>
    <property type="match status" value="1"/>
</dbReference>
<dbReference type="EMBL" id="UOGF01000052">
    <property type="protein sequence ID" value="VAX29555.1"/>
    <property type="molecule type" value="Genomic_DNA"/>
</dbReference>